<keyword evidence="2" id="KW-0812">Transmembrane</keyword>
<organism evidence="3 4">
    <name type="scientific">Paramecium sonneborni</name>
    <dbReference type="NCBI Taxonomy" id="65129"/>
    <lineage>
        <taxon>Eukaryota</taxon>
        <taxon>Sar</taxon>
        <taxon>Alveolata</taxon>
        <taxon>Ciliophora</taxon>
        <taxon>Intramacronucleata</taxon>
        <taxon>Oligohymenophorea</taxon>
        <taxon>Peniculida</taxon>
        <taxon>Parameciidae</taxon>
        <taxon>Paramecium</taxon>
    </lineage>
</organism>
<feature type="transmembrane region" description="Helical" evidence="2">
    <location>
        <begin position="419"/>
        <end position="441"/>
    </location>
</feature>
<accession>A0A8S1PJA0</accession>
<evidence type="ECO:0000313" key="4">
    <source>
        <dbReference type="Proteomes" id="UP000692954"/>
    </source>
</evidence>
<protein>
    <recommendedName>
        <fullName evidence="5">Transmembrane protein</fullName>
    </recommendedName>
</protein>
<proteinExistence type="predicted"/>
<dbReference type="OrthoDB" id="303182at2759"/>
<reference evidence="3" key="1">
    <citation type="submission" date="2021-01" db="EMBL/GenBank/DDBJ databases">
        <authorList>
            <consortium name="Genoscope - CEA"/>
            <person name="William W."/>
        </authorList>
    </citation>
    <scope>NUCLEOTIDE SEQUENCE</scope>
</reference>
<keyword evidence="2" id="KW-0472">Membrane</keyword>
<evidence type="ECO:0008006" key="5">
    <source>
        <dbReference type="Google" id="ProtNLM"/>
    </source>
</evidence>
<feature type="transmembrane region" description="Helical" evidence="2">
    <location>
        <begin position="218"/>
        <end position="241"/>
    </location>
</feature>
<gene>
    <name evidence="3" type="ORF">PSON_ATCC_30995.1.T0790083</name>
</gene>
<dbReference type="EMBL" id="CAJJDN010000079">
    <property type="protein sequence ID" value="CAD8103024.1"/>
    <property type="molecule type" value="Genomic_DNA"/>
</dbReference>
<feature type="transmembrane region" description="Helical" evidence="2">
    <location>
        <begin position="185"/>
        <end position="206"/>
    </location>
</feature>
<dbReference type="AlphaFoldDB" id="A0A8S1PJA0"/>
<feature type="transmembrane region" description="Helical" evidence="2">
    <location>
        <begin position="253"/>
        <end position="274"/>
    </location>
</feature>
<comment type="caution">
    <text evidence="3">The sequence shown here is derived from an EMBL/GenBank/DDBJ whole genome shotgun (WGS) entry which is preliminary data.</text>
</comment>
<dbReference type="Proteomes" id="UP000692954">
    <property type="component" value="Unassembled WGS sequence"/>
</dbReference>
<feature type="compositionally biased region" description="Low complexity" evidence="1">
    <location>
        <begin position="29"/>
        <end position="49"/>
    </location>
</feature>
<keyword evidence="4" id="KW-1185">Reference proteome</keyword>
<keyword evidence="2" id="KW-1133">Transmembrane helix</keyword>
<feature type="compositionally biased region" description="Polar residues" evidence="1">
    <location>
        <begin position="19"/>
        <end position="28"/>
    </location>
</feature>
<evidence type="ECO:0000313" key="3">
    <source>
        <dbReference type="EMBL" id="CAD8103024.1"/>
    </source>
</evidence>
<feature type="region of interest" description="Disordered" evidence="1">
    <location>
        <begin position="1"/>
        <end position="60"/>
    </location>
</feature>
<feature type="transmembrane region" description="Helical" evidence="2">
    <location>
        <begin position="141"/>
        <end position="164"/>
    </location>
</feature>
<feature type="transmembrane region" description="Helical" evidence="2">
    <location>
        <begin position="390"/>
        <end position="407"/>
    </location>
</feature>
<sequence>MAEDDQNQVIQFEDEDQNQQDVGQQKSPNQQNDEQVDQYNQNYNQQQEPDPNELKPLETEKQPIQLASEPDEGFLNRIKGCSCRRQADEKTEDNKEGWLSKLDKFIKKYFTPTYLLLVYYSVFSTALLFSLKLIIWDSDFYHAEILGGLFLFAQLLKGLLIYFLNDEWLDELPYLDSSFENGWRSFKITFFILTNLDICYWIYYIYVQNKKDGTIEHMMTLCRMIDAFFFNFPLMLVFFYLQMQDLQNLQITYLVIASLNLLSIVNGFMHLNFFAGSSFLSIRWSFQFICELYLKLLLVESVFFQLQEFNIEYEYFGLFCLCGLIQFYLFSEDQDFTGQFLSVIYFQLKTFFVLIFKEESFGMSDLDCDAQPGILNVVVHKSTYSYIQKAFNFFSMMSLAFIFWLFGGWDSIISNQILFYMYLVGFGCFCIIMLNLFYIVLSGWKKNMVKPS</sequence>
<name>A0A8S1PJA0_9CILI</name>
<evidence type="ECO:0000256" key="2">
    <source>
        <dbReference type="SAM" id="Phobius"/>
    </source>
</evidence>
<feature type="compositionally biased region" description="Acidic residues" evidence="1">
    <location>
        <begin position="1"/>
        <end position="18"/>
    </location>
</feature>
<evidence type="ECO:0000256" key="1">
    <source>
        <dbReference type="SAM" id="MobiDB-lite"/>
    </source>
</evidence>
<feature type="transmembrane region" description="Helical" evidence="2">
    <location>
        <begin position="114"/>
        <end position="135"/>
    </location>
</feature>